<accession>A0AAU9CKL4</accession>
<keyword evidence="2" id="KW-1185">Reference proteome</keyword>
<evidence type="ECO:0000313" key="2">
    <source>
        <dbReference type="Proteomes" id="UP001348817"/>
    </source>
</evidence>
<proteinExistence type="predicted"/>
<organism evidence="1 2">
    <name type="scientific">Fulvitalea axinellae</name>
    <dbReference type="NCBI Taxonomy" id="1182444"/>
    <lineage>
        <taxon>Bacteria</taxon>
        <taxon>Pseudomonadati</taxon>
        <taxon>Bacteroidota</taxon>
        <taxon>Cytophagia</taxon>
        <taxon>Cytophagales</taxon>
        <taxon>Persicobacteraceae</taxon>
        <taxon>Fulvitalea</taxon>
    </lineage>
</organism>
<gene>
    <name evidence="1" type="ORF">FUAX_22770</name>
</gene>
<dbReference type="EMBL" id="AP025314">
    <property type="protein sequence ID" value="BDD09845.1"/>
    <property type="molecule type" value="Genomic_DNA"/>
</dbReference>
<dbReference type="Proteomes" id="UP001348817">
    <property type="component" value="Chromosome"/>
</dbReference>
<protein>
    <submittedName>
        <fullName evidence="1">Uncharacterized protein</fullName>
    </submittedName>
</protein>
<sequence length="55" mass="6580">MALNLPDLHKEILLCEITRKFRLEITFFIRKCRLNHLLFFFFNKPGVFPVSISVL</sequence>
<dbReference type="KEGG" id="fax:FUAX_22770"/>
<reference evidence="1 2" key="1">
    <citation type="submission" date="2021-12" db="EMBL/GenBank/DDBJ databases">
        <title>Genome sequencing of bacteria with rrn-lacking chromosome and rrn-plasmid.</title>
        <authorList>
            <person name="Anda M."/>
            <person name="Iwasaki W."/>
        </authorList>
    </citation>
    <scope>NUCLEOTIDE SEQUENCE [LARGE SCALE GENOMIC DNA]</scope>
    <source>
        <strain evidence="1 2">DSM 100852</strain>
    </source>
</reference>
<dbReference type="AlphaFoldDB" id="A0AAU9CKL4"/>
<evidence type="ECO:0000313" key="1">
    <source>
        <dbReference type="EMBL" id="BDD09845.1"/>
    </source>
</evidence>
<name>A0AAU9CKL4_9BACT</name>